<keyword evidence="3" id="KW-1017">Isopeptide bond</keyword>
<comment type="similarity">
    <text evidence="2 17">Belongs to the cation transport ATPase (P-type) (TC 3.A.3) family. Type IV subfamily.</text>
</comment>
<evidence type="ECO:0000256" key="10">
    <source>
        <dbReference type="ARBA" id="ARBA00022967"/>
    </source>
</evidence>
<evidence type="ECO:0000256" key="14">
    <source>
        <dbReference type="PIRSR" id="PIRSR606539-1"/>
    </source>
</evidence>
<dbReference type="OMA" id="NFIERDC"/>
<keyword evidence="6 15" id="KW-0547">Nucleotide-binding</keyword>
<dbReference type="InterPro" id="IPR044492">
    <property type="entry name" value="P_typ_ATPase_HD_dom"/>
</dbReference>
<feature type="binding site" evidence="15">
    <location>
        <position position="426"/>
    </location>
    <ligand>
        <name>ATP</name>
        <dbReference type="ChEBI" id="CHEBI:30616"/>
    </ligand>
</feature>
<feature type="binding site" evidence="15">
    <location>
        <position position="641"/>
    </location>
    <ligand>
        <name>ATP</name>
        <dbReference type="ChEBI" id="CHEBI:30616"/>
    </ligand>
</feature>
<name>A0A164V7Q4_DAUCS</name>
<feature type="transmembrane region" description="Helical" evidence="17">
    <location>
        <begin position="1091"/>
        <end position="1110"/>
    </location>
</feature>
<dbReference type="EMBL" id="CP093348">
    <property type="protein sequence ID" value="WOH03985.1"/>
    <property type="molecule type" value="Genomic_DNA"/>
</dbReference>
<feature type="binding site" evidence="15">
    <location>
        <position position="757"/>
    </location>
    <ligand>
        <name>ATP</name>
        <dbReference type="ChEBI" id="CHEBI:30616"/>
    </ligand>
</feature>
<dbReference type="InterPro" id="IPR023299">
    <property type="entry name" value="ATPase_P-typ_cyto_dom_N"/>
</dbReference>
<dbReference type="KEGG" id="dcr:108224881"/>
<organism evidence="18 19">
    <name type="scientific">Daucus carota subsp. sativus</name>
    <name type="common">Carrot</name>
    <dbReference type="NCBI Taxonomy" id="79200"/>
    <lineage>
        <taxon>Eukaryota</taxon>
        <taxon>Viridiplantae</taxon>
        <taxon>Streptophyta</taxon>
        <taxon>Embryophyta</taxon>
        <taxon>Tracheophyta</taxon>
        <taxon>Spermatophyta</taxon>
        <taxon>Magnoliopsida</taxon>
        <taxon>eudicotyledons</taxon>
        <taxon>Gunneridae</taxon>
        <taxon>Pentapetalae</taxon>
        <taxon>asterids</taxon>
        <taxon>campanulids</taxon>
        <taxon>Apiales</taxon>
        <taxon>Apiaceae</taxon>
        <taxon>Apioideae</taxon>
        <taxon>Scandiceae</taxon>
        <taxon>Daucinae</taxon>
        <taxon>Daucus</taxon>
        <taxon>Daucus sect. Daucus</taxon>
    </lineage>
</organism>
<keyword evidence="10 17" id="KW-1278">Translocase</keyword>
<dbReference type="InterPro" id="IPR008250">
    <property type="entry name" value="ATPase_P-typ_transduc_dom_A_sf"/>
</dbReference>
<dbReference type="Proteomes" id="UP000077755">
    <property type="component" value="Chromosome 6"/>
</dbReference>
<sequence length="1222" mass="138775">MAHGRIRSKLRWSSLYTFGCMRSQSQDAEQPHQFQGPGYSRTVYCNQPRMHRRKPFKYVSNYISTTKYNIITFLPKAIFEQFRRVANLYFLLAASLSLSPVTPFKSVSMIAPLAFVVGLSMAKEAMEDWRRFIQDLKVNLRTASVHKANGVFTYKPWFKIQVGDVVKIEKDQFFPADLLLLSSSYEDGICYVETMNLDGETNLKVKRSLAVTLPLYNEDAFKNFSGTITCEDPNPNLYTFVGNLDLNHQIYPLDPSQILLRDSKLRNTAYVYGVVIYTGPDSKVMQNSTESPSKRSKVEKQMDKIIYVLFTLLVLISVISSTGFAVKTKYQMLDSWYLPAGDKGLYNPNDPDRSGFYHLITALILYGYLIPISLYVSIEVVKVLQAIFINQDLHMYDEETGTPAQARTSNLNEELGQVDTILSDKTGTLTCNHMEFLNCSIAGTAYGISSSDVEVAASKQMAMDLNKQDHDLAKNYLHSNDTGFLNISRGFHPSEIELENIVHSKLENHHKPLVKGFNFEDSRITNGNWSKEPHAEILLLFLRTLAICHTAIPELIEETGSFSYEAESPDEGAFLVAARELGFEFCKRTQSSIFVRERHPFSTGYIEREFKLLNLLDFTSKRKRMSVIVRDEDGQIFLLCKGADSVIFERLSKHGSMFKEATTRHLTEYGEAGLRTLALAYKKIEEAEYVVWNEEFLRAKTSIGGNRERMLERISDMMEKNMILLGATAVEDKLQKGVPQCIDKLAQAGLKIWVLTGDKMETAINIGFACSLLRRGMNQICIAASADMLAQETKEVVKENILMQLTDASQMVELEKDPHAAFALIIDGKMLSYVLEPDMKHQFLHLAVQCASVICCRVSPKQKALVTRLVKEGTGKTTLAIGDGANDVGMIQEADIGVGISGAEGMQAVMSSDFSIAQFQFLERLLVVHGHWCYKRIAQMICYFFYKNITFGLTLFYFEAFAGFSGQSVYDDWYMLLFNAVLTSLPVISLGVFEQDVSSEVCLHFPALYQQGPKNLFFDWYRIFGWMGNGIYSSLVIFLFNIFIFYDQAFRRGGETADMAVVGTNMFTCIIWAVNCQIALTMSHFTWIQHLLVWGSIVTWYILLFLYGMVSPVTSRNAFMIFIEALAPAPLYWITTLLVTTTCNLPYFAHISFQREFFPMDHHIIQEIKYYRKDKEDGNMWTEERSKARQETKIGFSARVDASIRQLKGRLHKISSPISPSL</sequence>
<dbReference type="SFLD" id="SFLDS00003">
    <property type="entry name" value="Haloacid_Dehalogenase"/>
    <property type="match status" value="1"/>
</dbReference>
<keyword evidence="11 17" id="KW-1133">Transmembrane helix</keyword>
<dbReference type="InterPro" id="IPR023298">
    <property type="entry name" value="ATPase_P-typ_TM_dom_sf"/>
</dbReference>
<dbReference type="GO" id="GO:0016887">
    <property type="term" value="F:ATP hydrolysis activity"/>
    <property type="evidence" value="ECO:0007669"/>
    <property type="project" value="InterPro"/>
</dbReference>
<feature type="binding site" evidence="16">
    <location>
        <position position="887"/>
    </location>
    <ligand>
        <name>Mg(2+)</name>
        <dbReference type="ChEBI" id="CHEBI:18420"/>
    </ligand>
</feature>
<keyword evidence="5 16" id="KW-0479">Metal-binding</keyword>
<comment type="catalytic activity">
    <reaction evidence="13 17">
        <text>ATP + H2O + phospholipidSide 1 = ADP + phosphate + phospholipidSide 2.</text>
        <dbReference type="EC" id="7.6.2.1"/>
    </reaction>
</comment>
<dbReference type="CDD" id="cd02073">
    <property type="entry name" value="P-type_ATPase_APLT_Dnf-like"/>
    <property type="match status" value="1"/>
</dbReference>
<dbReference type="GO" id="GO:0000287">
    <property type="term" value="F:magnesium ion binding"/>
    <property type="evidence" value="ECO:0007669"/>
    <property type="project" value="UniProtKB-UniRule"/>
</dbReference>
<dbReference type="InterPro" id="IPR023214">
    <property type="entry name" value="HAD_sf"/>
</dbReference>
<dbReference type="FunFam" id="3.40.50.1000:FF:000014">
    <property type="entry name" value="Phospholipid-transporting ATPase"/>
    <property type="match status" value="1"/>
</dbReference>
<feature type="binding site" evidence="15">
    <location>
        <position position="618"/>
    </location>
    <ligand>
        <name>ATP</name>
        <dbReference type="ChEBI" id="CHEBI:30616"/>
    </ligand>
</feature>
<dbReference type="Pfam" id="PF13246">
    <property type="entry name" value="Cation_ATPase"/>
    <property type="match status" value="1"/>
</dbReference>
<evidence type="ECO:0000256" key="3">
    <source>
        <dbReference type="ARBA" id="ARBA00022499"/>
    </source>
</evidence>
<gene>
    <name evidence="18" type="ORF">DCAR_0623390</name>
</gene>
<dbReference type="Pfam" id="PF16212">
    <property type="entry name" value="PhoLip_ATPase_C"/>
    <property type="match status" value="1"/>
</dbReference>
<dbReference type="GO" id="GO:0140326">
    <property type="term" value="F:ATPase-coupled intramembrane lipid transporter activity"/>
    <property type="evidence" value="ECO:0007669"/>
    <property type="project" value="UniProtKB-EC"/>
</dbReference>
<feature type="binding site" evidence="15">
    <location>
        <position position="758"/>
    </location>
    <ligand>
        <name>ATP</name>
        <dbReference type="ChEBI" id="CHEBI:30616"/>
    </ligand>
</feature>
<feature type="binding site" evidence="15">
    <location>
        <position position="571"/>
    </location>
    <ligand>
        <name>ATP</name>
        <dbReference type="ChEBI" id="CHEBI:30616"/>
    </ligand>
</feature>
<dbReference type="NCBIfam" id="TIGR01652">
    <property type="entry name" value="ATPase-Plipid"/>
    <property type="match status" value="1"/>
</dbReference>
<dbReference type="EC" id="7.6.2.1" evidence="17"/>
<dbReference type="GO" id="GO:0005524">
    <property type="term" value="F:ATP binding"/>
    <property type="evidence" value="ECO:0007669"/>
    <property type="project" value="UniProtKB-UniRule"/>
</dbReference>
<dbReference type="InterPro" id="IPR032631">
    <property type="entry name" value="P-type_ATPase_N"/>
</dbReference>
<keyword evidence="8 16" id="KW-0460">Magnesium</keyword>
<dbReference type="Gene3D" id="3.40.50.1000">
    <property type="entry name" value="HAD superfamily/HAD-like"/>
    <property type="match status" value="1"/>
</dbReference>
<protein>
    <recommendedName>
        <fullName evidence="17">Phospholipid-transporting ATPase</fullName>
        <ecNumber evidence="17">7.6.2.1</ecNumber>
    </recommendedName>
</protein>
<dbReference type="InterPro" id="IPR001757">
    <property type="entry name" value="P_typ_ATPase"/>
</dbReference>
<feature type="transmembrane region" description="Helical" evidence="17">
    <location>
        <begin position="356"/>
        <end position="378"/>
    </location>
</feature>
<keyword evidence="12 17" id="KW-0472">Membrane</keyword>
<proteinExistence type="inferred from homology"/>
<dbReference type="Pfam" id="PF16209">
    <property type="entry name" value="PhoLip_ATPase_N"/>
    <property type="match status" value="1"/>
</dbReference>
<evidence type="ECO:0000256" key="11">
    <source>
        <dbReference type="ARBA" id="ARBA00022989"/>
    </source>
</evidence>
<comment type="cofactor">
    <cofactor evidence="16">
        <name>Mg(2+)</name>
        <dbReference type="ChEBI" id="CHEBI:18420"/>
    </cofactor>
</comment>
<dbReference type="SUPFAM" id="SSF81665">
    <property type="entry name" value="Calcium ATPase, transmembrane domain M"/>
    <property type="match status" value="1"/>
</dbReference>
<evidence type="ECO:0000256" key="12">
    <source>
        <dbReference type="ARBA" id="ARBA00023136"/>
    </source>
</evidence>
<accession>A0A164V7Q4</accession>
<feature type="binding site" evidence="15">
    <location>
        <position position="756"/>
    </location>
    <ligand>
        <name>ATP</name>
        <dbReference type="ChEBI" id="CHEBI:30616"/>
    </ligand>
</feature>
<comment type="subcellular location">
    <subcellularLocation>
        <location evidence="1 17">Membrane</location>
        <topology evidence="1 17">Multi-pass membrane protein</topology>
    </subcellularLocation>
</comment>
<dbReference type="FunFam" id="2.70.150.10:FF:000023">
    <property type="entry name" value="Phospholipid-transporting ATPase"/>
    <property type="match status" value="1"/>
</dbReference>
<evidence type="ECO:0000256" key="15">
    <source>
        <dbReference type="PIRSR" id="PIRSR606539-2"/>
    </source>
</evidence>
<dbReference type="PROSITE" id="PS00154">
    <property type="entry name" value="ATPASE_E1_E2"/>
    <property type="match status" value="1"/>
</dbReference>
<keyword evidence="4 17" id="KW-0812">Transmembrane</keyword>
<dbReference type="PRINTS" id="PR00119">
    <property type="entry name" value="CATATPASE"/>
</dbReference>
<evidence type="ECO:0000313" key="18">
    <source>
        <dbReference type="EMBL" id="WOH03985.1"/>
    </source>
</evidence>
<dbReference type="GO" id="GO:0045332">
    <property type="term" value="P:phospholipid translocation"/>
    <property type="evidence" value="ECO:0007669"/>
    <property type="project" value="TreeGrafter"/>
</dbReference>
<feature type="binding site" evidence="16">
    <location>
        <position position="424"/>
    </location>
    <ligand>
        <name>Mg(2+)</name>
        <dbReference type="ChEBI" id="CHEBI:18420"/>
    </ligand>
</feature>
<reference evidence="18" key="2">
    <citation type="submission" date="2022-03" db="EMBL/GenBank/DDBJ databases">
        <title>Draft title - Genomic analysis of global carrot germplasm unveils the trajectory of domestication and the origin of high carotenoid orange carrot.</title>
        <authorList>
            <person name="Iorizzo M."/>
            <person name="Ellison S."/>
            <person name="Senalik D."/>
            <person name="Macko-Podgorni A."/>
            <person name="Grzebelus D."/>
            <person name="Bostan H."/>
            <person name="Rolling W."/>
            <person name="Curaba J."/>
            <person name="Simon P."/>
        </authorList>
    </citation>
    <scope>NUCLEOTIDE SEQUENCE</scope>
    <source>
        <tissue evidence="18">Leaf</tissue>
    </source>
</reference>
<evidence type="ECO:0000256" key="13">
    <source>
        <dbReference type="ARBA" id="ARBA00034036"/>
    </source>
</evidence>
<evidence type="ECO:0000256" key="6">
    <source>
        <dbReference type="ARBA" id="ARBA00022741"/>
    </source>
</evidence>
<feature type="transmembrane region" description="Helical" evidence="17">
    <location>
        <begin position="1058"/>
        <end position="1079"/>
    </location>
</feature>
<dbReference type="OrthoDB" id="377733at2759"/>
<dbReference type="SUPFAM" id="SSF56784">
    <property type="entry name" value="HAD-like"/>
    <property type="match status" value="1"/>
</dbReference>
<keyword evidence="9" id="KW-0832">Ubl conjugation</keyword>
<feature type="binding site" evidence="16">
    <location>
        <position position="426"/>
    </location>
    <ligand>
        <name>Mg(2+)</name>
        <dbReference type="ChEBI" id="CHEBI:18420"/>
    </ligand>
</feature>
<evidence type="ECO:0000256" key="7">
    <source>
        <dbReference type="ARBA" id="ARBA00022840"/>
    </source>
</evidence>
<dbReference type="FunFam" id="3.40.1110.10:FF:000050">
    <property type="entry name" value="Phospholipid-transporting ATPase"/>
    <property type="match status" value="1"/>
</dbReference>
<dbReference type="SFLD" id="SFLDG00002">
    <property type="entry name" value="C1.7:_P-type_atpase_like"/>
    <property type="match status" value="1"/>
</dbReference>
<dbReference type="PANTHER" id="PTHR24092:SF150">
    <property type="entry name" value="PHOSPHOLIPID-TRANSPORTING ATPASE"/>
    <property type="match status" value="1"/>
</dbReference>
<feature type="transmembrane region" description="Helical" evidence="17">
    <location>
        <begin position="944"/>
        <end position="967"/>
    </location>
</feature>
<feature type="transmembrane region" description="Helical" evidence="17">
    <location>
        <begin position="1023"/>
        <end position="1046"/>
    </location>
</feature>
<dbReference type="InterPro" id="IPR032630">
    <property type="entry name" value="P_typ_ATPase_c"/>
</dbReference>
<evidence type="ECO:0000256" key="1">
    <source>
        <dbReference type="ARBA" id="ARBA00004141"/>
    </source>
</evidence>
<evidence type="ECO:0000256" key="5">
    <source>
        <dbReference type="ARBA" id="ARBA00022723"/>
    </source>
</evidence>
<dbReference type="NCBIfam" id="TIGR01494">
    <property type="entry name" value="ATPase_P-type"/>
    <property type="match status" value="1"/>
</dbReference>
<evidence type="ECO:0000256" key="8">
    <source>
        <dbReference type="ARBA" id="ARBA00022842"/>
    </source>
</evidence>
<reference evidence="18" key="1">
    <citation type="journal article" date="2016" name="Nat. Genet.">
        <title>A high-quality carrot genome assembly provides new insights into carotenoid accumulation and asterid genome evolution.</title>
        <authorList>
            <person name="Iorizzo M."/>
            <person name="Ellison S."/>
            <person name="Senalik D."/>
            <person name="Zeng P."/>
            <person name="Satapoomin P."/>
            <person name="Huang J."/>
            <person name="Bowman M."/>
            <person name="Iovene M."/>
            <person name="Sanseverino W."/>
            <person name="Cavagnaro P."/>
            <person name="Yildiz M."/>
            <person name="Macko-Podgorni A."/>
            <person name="Moranska E."/>
            <person name="Grzebelus E."/>
            <person name="Grzebelus D."/>
            <person name="Ashrafi H."/>
            <person name="Zheng Z."/>
            <person name="Cheng S."/>
            <person name="Spooner D."/>
            <person name="Van Deynze A."/>
            <person name="Simon P."/>
        </authorList>
    </citation>
    <scope>NUCLEOTIDE SEQUENCE</scope>
    <source>
        <tissue evidence="18">Leaf</tissue>
    </source>
</reference>
<feature type="binding site" evidence="16">
    <location>
        <position position="883"/>
    </location>
    <ligand>
        <name>Mg(2+)</name>
        <dbReference type="ChEBI" id="CHEBI:18420"/>
    </ligand>
</feature>
<dbReference type="SFLD" id="SFLDF00027">
    <property type="entry name" value="p-type_atpase"/>
    <property type="match status" value="1"/>
</dbReference>
<feature type="binding site" evidence="15">
    <location>
        <position position="887"/>
    </location>
    <ligand>
        <name>ATP</name>
        <dbReference type="ChEBI" id="CHEBI:30616"/>
    </ligand>
</feature>
<evidence type="ECO:0000256" key="9">
    <source>
        <dbReference type="ARBA" id="ARBA00022843"/>
    </source>
</evidence>
<evidence type="ECO:0000256" key="2">
    <source>
        <dbReference type="ARBA" id="ARBA00008109"/>
    </source>
</evidence>
<feature type="transmembrane region" description="Helical" evidence="17">
    <location>
        <begin position="305"/>
        <end position="326"/>
    </location>
</feature>
<feature type="binding site" evidence="15">
    <location>
        <position position="863"/>
    </location>
    <ligand>
        <name>ATP</name>
        <dbReference type="ChEBI" id="CHEBI:30616"/>
    </ligand>
</feature>
<dbReference type="Gramene" id="KZM89935">
    <property type="protein sequence ID" value="KZM89935"/>
    <property type="gene ID" value="DCAR_022702"/>
</dbReference>
<dbReference type="SUPFAM" id="SSF81660">
    <property type="entry name" value="Metal cation-transporting ATPase, ATP-binding domain N"/>
    <property type="match status" value="1"/>
</dbReference>
<keyword evidence="19" id="KW-1185">Reference proteome</keyword>
<dbReference type="InterPro" id="IPR036412">
    <property type="entry name" value="HAD-like_sf"/>
</dbReference>
<dbReference type="Gene3D" id="2.70.150.10">
    <property type="entry name" value="Calcium-transporting ATPase, cytoplasmic transduction domain A"/>
    <property type="match status" value="1"/>
</dbReference>
<dbReference type="InterPro" id="IPR006539">
    <property type="entry name" value="P-type_ATPase_IV"/>
</dbReference>
<feature type="active site" description="4-aspartylphosphate intermediate" evidence="14">
    <location>
        <position position="424"/>
    </location>
</feature>
<feature type="transmembrane region" description="Helical" evidence="17">
    <location>
        <begin position="1130"/>
        <end position="1149"/>
    </location>
</feature>
<keyword evidence="7 15" id="KW-0067">ATP-binding</keyword>
<dbReference type="SUPFAM" id="SSF81653">
    <property type="entry name" value="Calcium ATPase, transduction domain A"/>
    <property type="match status" value="1"/>
</dbReference>
<evidence type="ECO:0000256" key="16">
    <source>
        <dbReference type="PIRSR" id="PIRSR606539-3"/>
    </source>
</evidence>
<evidence type="ECO:0000256" key="17">
    <source>
        <dbReference type="RuleBase" id="RU362033"/>
    </source>
</evidence>
<dbReference type="InterPro" id="IPR018303">
    <property type="entry name" value="ATPase_P-typ_P_site"/>
</dbReference>
<dbReference type="PANTHER" id="PTHR24092">
    <property type="entry name" value="PROBABLE PHOSPHOLIPID-TRANSPORTING ATPASE"/>
    <property type="match status" value="1"/>
</dbReference>
<feature type="binding site" evidence="15">
    <location>
        <position position="675"/>
    </location>
    <ligand>
        <name>ATP</name>
        <dbReference type="ChEBI" id="CHEBI:30616"/>
    </ligand>
</feature>
<dbReference type="AlphaFoldDB" id="A0A164V7Q4"/>
<feature type="binding site" evidence="15">
    <location>
        <position position="857"/>
    </location>
    <ligand>
        <name>ATP</name>
        <dbReference type="ChEBI" id="CHEBI:30616"/>
    </ligand>
</feature>
<evidence type="ECO:0000313" key="19">
    <source>
        <dbReference type="Proteomes" id="UP000077755"/>
    </source>
</evidence>
<evidence type="ECO:0000256" key="4">
    <source>
        <dbReference type="ARBA" id="ARBA00022692"/>
    </source>
</evidence>
<feature type="binding site" evidence="15">
    <location>
        <position position="425"/>
    </location>
    <ligand>
        <name>ATP</name>
        <dbReference type="ChEBI" id="CHEBI:30616"/>
    </ligand>
</feature>
<dbReference type="Gene3D" id="3.40.1110.10">
    <property type="entry name" value="Calcium-transporting ATPase, cytoplasmic domain N"/>
    <property type="match status" value="1"/>
</dbReference>
<dbReference type="GO" id="GO:0005886">
    <property type="term" value="C:plasma membrane"/>
    <property type="evidence" value="ECO:0007669"/>
    <property type="project" value="TreeGrafter"/>
</dbReference>
<feature type="binding site" evidence="15">
    <location>
        <position position="886"/>
    </location>
    <ligand>
        <name>ATP</name>
        <dbReference type="ChEBI" id="CHEBI:30616"/>
    </ligand>
</feature>
<feature type="binding site" evidence="15">
    <location>
        <position position="424"/>
    </location>
    <ligand>
        <name>ATP</name>
        <dbReference type="ChEBI" id="CHEBI:30616"/>
    </ligand>
</feature>